<dbReference type="PANTHER" id="PTHR34582">
    <property type="entry name" value="UPF0702 TRANSMEMBRANE PROTEIN YCAP"/>
    <property type="match status" value="1"/>
</dbReference>
<evidence type="ECO:0000256" key="5">
    <source>
        <dbReference type="ARBA" id="ARBA00022989"/>
    </source>
</evidence>
<feature type="transmembrane region" description="Helical" evidence="7">
    <location>
        <begin position="35"/>
        <end position="53"/>
    </location>
</feature>
<evidence type="ECO:0000313" key="11">
    <source>
        <dbReference type="Proteomes" id="UP000000378"/>
    </source>
</evidence>
<evidence type="ECO:0000259" key="9">
    <source>
        <dbReference type="Pfam" id="PF20730"/>
    </source>
</evidence>
<sequence>MAQLFESFLKTAVAFFGILVYTRILGKQQISQMTFYEYVTGITFGSIAAAIALDRGTNTGIFLWVLTVFVALNYFTGVLTVKSRPMRKLIEGEPTILIHNGKILEHNMAKLRYDMENLMMQLREKNVFNIADVEFAVAENDGNLSVLVKSQKRPVTPGDLNMPTRYEGIPSEIIVDGEVVYQNLKQNNLDEQWLIQELKKRGYNSPKDILYASLDTDGNLYIDETN</sequence>
<comment type="subcellular location">
    <subcellularLocation>
        <location evidence="1">Cell membrane</location>
        <topology evidence="1">Multi-pass membrane protein</topology>
    </subcellularLocation>
</comment>
<evidence type="ECO:0000256" key="2">
    <source>
        <dbReference type="ARBA" id="ARBA00006448"/>
    </source>
</evidence>
<proteinExistence type="inferred from homology"/>
<evidence type="ECO:0000256" key="7">
    <source>
        <dbReference type="SAM" id="Phobius"/>
    </source>
</evidence>
<comment type="similarity">
    <text evidence="2">Belongs to the UPF0702 family.</text>
</comment>
<keyword evidence="5 7" id="KW-1133">Transmembrane helix</keyword>
<evidence type="ECO:0000313" key="10">
    <source>
        <dbReference type="EMBL" id="ADI02702.1"/>
    </source>
</evidence>
<evidence type="ECO:0000259" key="8">
    <source>
        <dbReference type="Pfam" id="PF04239"/>
    </source>
</evidence>
<dbReference type="InterPro" id="IPR007353">
    <property type="entry name" value="DUF421"/>
</dbReference>
<evidence type="ECO:0008006" key="12">
    <source>
        <dbReference type="Google" id="ProtNLM"/>
    </source>
</evidence>
<dbReference type="GO" id="GO:0005886">
    <property type="term" value="C:plasma membrane"/>
    <property type="evidence" value="ECO:0007669"/>
    <property type="project" value="UniProtKB-SubCell"/>
</dbReference>
<gene>
    <name evidence="10" type="ordered locus">Slip_1950</name>
</gene>
<evidence type="ECO:0000256" key="1">
    <source>
        <dbReference type="ARBA" id="ARBA00004651"/>
    </source>
</evidence>
<dbReference type="eggNOG" id="COG2323">
    <property type="taxonomic scope" value="Bacteria"/>
</dbReference>
<dbReference type="InterPro" id="IPR023090">
    <property type="entry name" value="UPF0702_alpha/beta_dom_sf"/>
</dbReference>
<dbReference type="EMBL" id="CP002048">
    <property type="protein sequence ID" value="ADI02702.1"/>
    <property type="molecule type" value="Genomic_DNA"/>
</dbReference>
<name>D7CPS4_SYNLT</name>
<feature type="domain" description="YetF-like N-terminal transmembrane" evidence="9">
    <location>
        <begin position="6"/>
        <end position="76"/>
    </location>
</feature>
<dbReference type="Pfam" id="PF20730">
    <property type="entry name" value="YetF_N"/>
    <property type="match status" value="1"/>
</dbReference>
<dbReference type="KEGG" id="slp:Slip_1950"/>
<keyword evidence="11" id="KW-1185">Reference proteome</keyword>
<reference evidence="10 11" key="2">
    <citation type="journal article" date="2010" name="Stand. Genomic Sci.">
        <title>Complete genome sequence of Syntrophothermus lipocalidus type strain (TGB-C1).</title>
        <authorList>
            <person name="Djao O.D."/>
            <person name="Zhang X."/>
            <person name="Lucas S."/>
            <person name="Lapidus A."/>
            <person name="Del Rio T.G."/>
            <person name="Nolan M."/>
            <person name="Tice H."/>
            <person name="Cheng J.F."/>
            <person name="Han C."/>
            <person name="Tapia R."/>
            <person name="Goodwin L."/>
            <person name="Pitluck S."/>
            <person name="Liolios K."/>
            <person name="Ivanova N."/>
            <person name="Mavromatis K."/>
            <person name="Mikhailova N."/>
            <person name="Ovchinnikova G."/>
            <person name="Pati A."/>
            <person name="Brambilla E."/>
            <person name="Chen A."/>
            <person name="Palaniappan K."/>
            <person name="Land M."/>
            <person name="Hauser L."/>
            <person name="Chang Y.J."/>
            <person name="Jeffries C.D."/>
            <person name="Rohde M."/>
            <person name="Sikorski J."/>
            <person name="Spring S."/>
            <person name="Goker M."/>
            <person name="Detter J.C."/>
            <person name="Woyke T."/>
            <person name="Bristow J."/>
            <person name="Eisen J.A."/>
            <person name="Markowitz V."/>
            <person name="Hugenholtz P."/>
            <person name="Kyrpides N.C."/>
            <person name="Klenk H.P."/>
        </authorList>
    </citation>
    <scope>NUCLEOTIDE SEQUENCE [LARGE SCALE GENOMIC DNA]</scope>
    <source>
        <strain evidence="11">DSM 12680 / TGB-C1</strain>
    </source>
</reference>
<dbReference type="RefSeq" id="WP_013176104.1">
    <property type="nucleotide sequence ID" value="NC_014220.1"/>
</dbReference>
<keyword evidence="4 7" id="KW-0812">Transmembrane</keyword>
<dbReference type="Gene3D" id="3.30.240.20">
    <property type="entry name" value="bsu07140 like domains"/>
    <property type="match status" value="2"/>
</dbReference>
<dbReference type="HOGENOM" id="CLU_077149_0_2_9"/>
<accession>D7CPS4</accession>
<dbReference type="OrthoDB" id="9778331at2"/>
<evidence type="ECO:0000256" key="6">
    <source>
        <dbReference type="ARBA" id="ARBA00023136"/>
    </source>
</evidence>
<dbReference type="Pfam" id="PF04239">
    <property type="entry name" value="DUF421"/>
    <property type="match status" value="1"/>
</dbReference>
<keyword evidence="6 7" id="KW-0472">Membrane</keyword>
<feature type="transmembrane region" description="Helical" evidence="7">
    <location>
        <begin position="59"/>
        <end position="81"/>
    </location>
</feature>
<feature type="domain" description="YetF C-terminal" evidence="8">
    <location>
        <begin position="82"/>
        <end position="214"/>
    </location>
</feature>
<protein>
    <recommendedName>
        <fullName evidence="12">DUF421 domain-containing protein</fullName>
    </recommendedName>
</protein>
<dbReference type="Proteomes" id="UP000000378">
    <property type="component" value="Chromosome"/>
</dbReference>
<dbReference type="AlphaFoldDB" id="D7CPS4"/>
<reference evidence="11" key="1">
    <citation type="journal article" date="2010" name="Stand. Genomic Sci.">
        <title>Complete genome sequence of Syntrophothermus lipocalidus type strain (TGB-C1T).</title>
        <authorList>
            <consortium name="US DOE Joint Genome Institute (JGI-PGF)"/>
            <person name="Djao O."/>
            <person name="Zhang X."/>
            <person name="Lucas S."/>
            <person name="Lapidus A."/>
            <person name="Glavina Del Rio T."/>
            <person name="Nolan M."/>
            <person name="Tice H."/>
            <person name="Cheng J."/>
            <person name="Han C."/>
            <person name="Tapia R."/>
            <person name="Goodwin L."/>
            <person name="Pitluck S."/>
            <person name="Liolios K."/>
            <person name="Ivanova N."/>
            <person name="Mavromatis K."/>
            <person name="Mikhailova N."/>
            <person name="Ovchinnikova G."/>
            <person name="Pati A."/>
            <person name="Brambilla E."/>
            <person name="Chen A."/>
            <person name="Palaniappan K."/>
            <person name="Land M."/>
            <person name="Hauser L."/>
            <person name="Chang Y."/>
            <person name="Jeffries C."/>
            <person name="Rohde M."/>
            <person name="Sikorski J."/>
            <person name="Spring S."/>
            <person name="Goker M."/>
            <person name="Detter J."/>
            <person name="Woyke T."/>
            <person name="Bristow J."/>
            <person name="Eisen J."/>
            <person name="Markowitz V."/>
            <person name="Hugenholtz P."/>
            <person name="Kyrpides N."/>
            <person name="Klenk H."/>
        </authorList>
    </citation>
    <scope>NUCLEOTIDE SEQUENCE [LARGE SCALE GENOMIC DNA]</scope>
    <source>
        <strain evidence="11">DSM 12680 / TGB-C1</strain>
    </source>
</reference>
<feature type="transmembrane region" description="Helical" evidence="7">
    <location>
        <begin position="7"/>
        <end position="26"/>
    </location>
</feature>
<organism evidence="10 11">
    <name type="scientific">Syntrophothermus lipocalidus (strain DSM 12680 / TGB-C1)</name>
    <dbReference type="NCBI Taxonomy" id="643648"/>
    <lineage>
        <taxon>Bacteria</taxon>
        <taxon>Bacillati</taxon>
        <taxon>Bacillota</taxon>
        <taxon>Clostridia</taxon>
        <taxon>Eubacteriales</taxon>
        <taxon>Syntrophomonadaceae</taxon>
        <taxon>Syntrophothermus</taxon>
    </lineage>
</organism>
<dbReference type="STRING" id="643648.Slip_1950"/>
<dbReference type="InterPro" id="IPR048454">
    <property type="entry name" value="YetF_N"/>
</dbReference>
<dbReference type="PANTHER" id="PTHR34582:SF7">
    <property type="entry name" value="UPF0702 TRANSMEMBRANE PROTEIN YDFS"/>
    <property type="match status" value="1"/>
</dbReference>
<evidence type="ECO:0000256" key="4">
    <source>
        <dbReference type="ARBA" id="ARBA00022692"/>
    </source>
</evidence>
<keyword evidence="3" id="KW-1003">Cell membrane</keyword>
<evidence type="ECO:0000256" key="3">
    <source>
        <dbReference type="ARBA" id="ARBA00022475"/>
    </source>
</evidence>